<protein>
    <recommendedName>
        <fullName evidence="1">Domain X domain-containing protein</fullName>
    </recommendedName>
</protein>
<dbReference type="EnsemblPlants" id="QL07p006078:mrna">
    <property type="protein sequence ID" value="QL07p006078:mrna"/>
    <property type="gene ID" value="QL07p006078"/>
</dbReference>
<dbReference type="GO" id="GO:0090615">
    <property type="term" value="P:mitochondrial mRNA processing"/>
    <property type="evidence" value="ECO:0007669"/>
    <property type="project" value="TreeGrafter"/>
</dbReference>
<proteinExistence type="predicted"/>
<dbReference type="GO" id="GO:0003964">
    <property type="term" value="F:RNA-directed DNA polymerase activity"/>
    <property type="evidence" value="ECO:0007669"/>
    <property type="project" value="TreeGrafter"/>
</dbReference>
<evidence type="ECO:0000313" key="3">
    <source>
        <dbReference type="Proteomes" id="UP000594261"/>
    </source>
</evidence>
<dbReference type="OMA" id="MLNIFFD"/>
<evidence type="ECO:0000313" key="2">
    <source>
        <dbReference type="EnsemblPlants" id="QL07p006078:mrna"/>
    </source>
</evidence>
<dbReference type="InterPro" id="IPR024937">
    <property type="entry name" value="Domain_X"/>
</dbReference>
<dbReference type="GO" id="GO:0005739">
    <property type="term" value="C:mitochondrion"/>
    <property type="evidence" value="ECO:0007669"/>
    <property type="project" value="TreeGrafter"/>
</dbReference>
<sequence>MAVKAKEYGSVRAWEKGAPSATKASCPPETQSREVWAKEVQVQGSIPFRHRGEGLFPSFSQNPKQVLVMPVFRYVQRRNFHHQHCLPCSRQIFVGASQPQAPSTFSVDGVSLRSGSWFPQRLESEDYAMPWFCPKPSFPHPGSWFPLRLGSEDHAMPWFCPKPSFHYIQVVGFPRGLGPRTMQCLGSVQNLVFITSRGVSSSAKPLEFIHTVNVTRLDLRVDKMKTAIHSAVSENISFLGMELQAVPPSVLHPPMTEKAIRARKKYLRQKEVRALEFKNARERNRKILGMKILQHVFKKLKQSDGFKFDFQIENEVREIFRTWTDEVVQDFLGSLEERWEWHRMLTAGDFLSLRHIRDQLPQELVDAYDKFQEQVDKYLSPVQARKALEKEEKRVEEEEERKYAKRTVEDLTRLCMKVVAPIKLVRKAVKMAGFTNNMGCPRPIKLLIALEDTDIIKWYAGVGRRWLDFFCCCHNFKMVKIVVTYHLRFSCILTLAEKHESTKREAIKHYTKDLKVSDLNGNEEVFFPTEREVKMMGDQNLSDPRPVDGALSLALIRLASDKPSCSCIAHFCERMDTIFNRVWLLQNRLNVNPSVEDKWVPGMGAIHESLNRKCLPLCSNHINDLYIGKITLQDIDCTLFVDVD</sequence>
<dbReference type="PANTHER" id="PTHR33642:SF4">
    <property type="entry name" value="COX1_OXI3 INTRON 1 PROTEIN-RELATED"/>
    <property type="match status" value="1"/>
</dbReference>
<evidence type="ECO:0000259" key="1">
    <source>
        <dbReference type="Pfam" id="PF01348"/>
    </source>
</evidence>
<dbReference type="PANTHER" id="PTHR33642">
    <property type="entry name" value="COX1/OXI3 INTRON 1 PROTEIN-RELATED"/>
    <property type="match status" value="1"/>
</dbReference>
<dbReference type="InParanoid" id="A0A7N2R7B1"/>
<dbReference type="Proteomes" id="UP000594261">
    <property type="component" value="Chromosome 7"/>
</dbReference>
<dbReference type="Gramene" id="QL07p006078:mrna">
    <property type="protein sequence ID" value="QL07p006078:mrna"/>
    <property type="gene ID" value="QL07p006078"/>
</dbReference>
<feature type="domain" description="Domain X" evidence="1">
    <location>
        <begin position="418"/>
        <end position="525"/>
    </location>
</feature>
<organism evidence="2 3">
    <name type="scientific">Quercus lobata</name>
    <name type="common">Valley oak</name>
    <dbReference type="NCBI Taxonomy" id="97700"/>
    <lineage>
        <taxon>Eukaryota</taxon>
        <taxon>Viridiplantae</taxon>
        <taxon>Streptophyta</taxon>
        <taxon>Embryophyta</taxon>
        <taxon>Tracheophyta</taxon>
        <taxon>Spermatophyta</taxon>
        <taxon>Magnoliopsida</taxon>
        <taxon>eudicotyledons</taxon>
        <taxon>Gunneridae</taxon>
        <taxon>Pentapetalae</taxon>
        <taxon>rosids</taxon>
        <taxon>fabids</taxon>
        <taxon>Fagales</taxon>
        <taxon>Fagaceae</taxon>
        <taxon>Quercus</taxon>
    </lineage>
</organism>
<dbReference type="GO" id="GO:0006315">
    <property type="term" value="P:homing of group II introns"/>
    <property type="evidence" value="ECO:0007669"/>
    <property type="project" value="TreeGrafter"/>
</dbReference>
<name>A0A7N2R7B1_QUELO</name>
<dbReference type="Pfam" id="PF01348">
    <property type="entry name" value="Intron_maturas2"/>
    <property type="match status" value="1"/>
</dbReference>
<accession>A0A7N2R7B1</accession>
<dbReference type="AlphaFoldDB" id="A0A7N2R7B1"/>
<keyword evidence="3" id="KW-1185">Reference proteome</keyword>
<reference evidence="2" key="2">
    <citation type="submission" date="2021-01" db="UniProtKB">
        <authorList>
            <consortium name="EnsemblPlants"/>
        </authorList>
    </citation>
    <scope>IDENTIFICATION</scope>
</reference>
<reference evidence="2 3" key="1">
    <citation type="journal article" date="2016" name="G3 (Bethesda)">
        <title>First Draft Assembly and Annotation of the Genome of a California Endemic Oak Quercus lobata Nee (Fagaceae).</title>
        <authorList>
            <person name="Sork V.L."/>
            <person name="Fitz-Gibbon S.T."/>
            <person name="Puiu D."/>
            <person name="Crepeau M."/>
            <person name="Gugger P.F."/>
            <person name="Sherman R."/>
            <person name="Stevens K."/>
            <person name="Langley C.H."/>
            <person name="Pellegrini M."/>
            <person name="Salzberg S.L."/>
        </authorList>
    </citation>
    <scope>NUCLEOTIDE SEQUENCE [LARGE SCALE GENOMIC DNA]</scope>
    <source>
        <strain evidence="2 3">cv. SW786</strain>
    </source>
</reference>
<dbReference type="EMBL" id="LRBV02000007">
    <property type="status" value="NOT_ANNOTATED_CDS"/>
    <property type="molecule type" value="Genomic_DNA"/>
</dbReference>